<evidence type="ECO:0000313" key="1">
    <source>
        <dbReference type="EMBL" id="CAB4192940.1"/>
    </source>
</evidence>
<proteinExistence type="predicted"/>
<reference evidence="1" key="1">
    <citation type="submission" date="2020-05" db="EMBL/GenBank/DDBJ databases">
        <authorList>
            <person name="Chiriac C."/>
            <person name="Salcher M."/>
            <person name="Ghai R."/>
            <person name="Kavagutti S V."/>
        </authorList>
    </citation>
    <scope>NUCLEOTIDE SEQUENCE</scope>
</reference>
<dbReference type="EMBL" id="LR797181">
    <property type="protein sequence ID" value="CAB4192940.1"/>
    <property type="molecule type" value="Genomic_DNA"/>
</dbReference>
<sequence length="148" mass="15931">MGWINVMGDGRDFTGNGPVITFSVLRPHKASARVILKMFKAAAHMVGATPQRVNFAYGDEEDTGTVRLTLGQKNGLLRLVSTGGASSALQLRVPMWDGLNHDAPPAKVTEAFFNAKTQTLVMSIPEELLGHQAKIVYRDDLGAKLGLA</sequence>
<accession>A0A6J5R669</accession>
<gene>
    <name evidence="1" type="ORF">UFOVP1244_138</name>
</gene>
<organism evidence="1">
    <name type="scientific">uncultured Caudovirales phage</name>
    <dbReference type="NCBI Taxonomy" id="2100421"/>
    <lineage>
        <taxon>Viruses</taxon>
        <taxon>Duplodnaviria</taxon>
        <taxon>Heunggongvirae</taxon>
        <taxon>Uroviricota</taxon>
        <taxon>Caudoviricetes</taxon>
        <taxon>Peduoviridae</taxon>
        <taxon>Maltschvirus</taxon>
        <taxon>Maltschvirus maltsch</taxon>
    </lineage>
</organism>
<protein>
    <submittedName>
        <fullName evidence="1">Uncharacterized protein</fullName>
    </submittedName>
</protein>
<name>A0A6J5R669_9CAUD</name>